<feature type="compositionally biased region" description="Basic and acidic residues" evidence="8">
    <location>
        <begin position="1"/>
        <end position="10"/>
    </location>
</feature>
<protein>
    <recommendedName>
        <fullName evidence="7">Endolytic murein transglycosylase</fullName>
        <ecNumber evidence="7">4.2.2.29</ecNumber>
    </recommendedName>
    <alternativeName>
        <fullName evidence="7">Peptidoglycan lytic transglycosylase</fullName>
    </alternativeName>
    <alternativeName>
        <fullName evidence="7">Peptidoglycan polymerization terminase</fullName>
    </alternativeName>
</protein>
<dbReference type="GO" id="GO:0008932">
    <property type="term" value="F:lytic endotransglycosylase activity"/>
    <property type="evidence" value="ECO:0007669"/>
    <property type="project" value="UniProtKB-UniRule"/>
</dbReference>
<dbReference type="Pfam" id="PF02618">
    <property type="entry name" value="YceG"/>
    <property type="match status" value="1"/>
</dbReference>
<comment type="subcellular location">
    <subcellularLocation>
        <location evidence="7">Cell membrane</location>
        <topology evidence="7">Single-pass membrane protein</topology>
    </subcellularLocation>
</comment>
<evidence type="ECO:0000256" key="2">
    <source>
        <dbReference type="ARBA" id="ARBA00022692"/>
    </source>
</evidence>
<accession>A0A975FQY7</accession>
<dbReference type="PANTHER" id="PTHR30518:SF2">
    <property type="entry name" value="ENDOLYTIC MUREIN TRANSGLYCOSYLASE"/>
    <property type="match status" value="1"/>
</dbReference>
<name>A0A975FQY7_9MICO</name>
<keyword evidence="10" id="KW-1185">Reference proteome</keyword>
<comment type="similarity">
    <text evidence="7">Belongs to the transglycosylase MltG family.</text>
</comment>
<dbReference type="GO" id="GO:0005886">
    <property type="term" value="C:plasma membrane"/>
    <property type="evidence" value="ECO:0007669"/>
    <property type="project" value="UniProtKB-SubCell"/>
</dbReference>
<dbReference type="CDD" id="cd08010">
    <property type="entry name" value="MltG_like"/>
    <property type="match status" value="1"/>
</dbReference>
<evidence type="ECO:0000256" key="6">
    <source>
        <dbReference type="ARBA" id="ARBA00023316"/>
    </source>
</evidence>
<feature type="compositionally biased region" description="Basic and acidic residues" evidence="8">
    <location>
        <begin position="71"/>
        <end position="93"/>
    </location>
</feature>
<comment type="function">
    <text evidence="7">Functions as a peptidoglycan terminase that cleaves nascent peptidoglycan strands endolytically to terminate their elongation.</text>
</comment>
<feature type="site" description="Important for catalytic activity" evidence="7">
    <location>
        <position position="348"/>
    </location>
</feature>
<reference evidence="9" key="1">
    <citation type="submission" date="2021-03" db="EMBL/GenBank/DDBJ databases">
        <title>Agromyces archimandritus sp. nov., isolated from the cockroach Archimandrita tessellata.</title>
        <authorList>
            <person name="Guzman J."/>
            <person name="Ortuzar M."/>
            <person name="Poehlein A."/>
            <person name="Daniel R."/>
            <person name="Trujillo M."/>
            <person name="Vilcinskas A."/>
        </authorList>
    </citation>
    <scope>NUCLEOTIDE SEQUENCE</scope>
    <source>
        <strain evidence="9">G127AT</strain>
    </source>
</reference>
<feature type="transmembrane region" description="Helical" evidence="7">
    <location>
        <begin position="130"/>
        <end position="150"/>
    </location>
</feature>
<keyword evidence="4 7" id="KW-0472">Membrane</keyword>
<keyword evidence="1 7" id="KW-1003">Cell membrane</keyword>
<dbReference type="Proteomes" id="UP000671914">
    <property type="component" value="Chromosome"/>
</dbReference>
<evidence type="ECO:0000256" key="4">
    <source>
        <dbReference type="ARBA" id="ARBA00023136"/>
    </source>
</evidence>
<dbReference type="AlphaFoldDB" id="A0A975FQY7"/>
<evidence type="ECO:0000313" key="9">
    <source>
        <dbReference type="EMBL" id="QTX06359.1"/>
    </source>
</evidence>
<dbReference type="GO" id="GO:0071555">
    <property type="term" value="P:cell wall organization"/>
    <property type="evidence" value="ECO:0007669"/>
    <property type="project" value="UniProtKB-KW"/>
</dbReference>
<evidence type="ECO:0000256" key="7">
    <source>
        <dbReference type="HAMAP-Rule" id="MF_02065"/>
    </source>
</evidence>
<evidence type="ECO:0000256" key="3">
    <source>
        <dbReference type="ARBA" id="ARBA00022989"/>
    </source>
</evidence>
<proteinExistence type="inferred from homology"/>
<keyword evidence="6 7" id="KW-0961">Cell wall biogenesis/degradation</keyword>
<dbReference type="InterPro" id="IPR003770">
    <property type="entry name" value="MLTG-like"/>
</dbReference>
<dbReference type="Gene3D" id="3.30.160.60">
    <property type="entry name" value="Classic Zinc Finger"/>
    <property type="match status" value="1"/>
</dbReference>
<evidence type="ECO:0000256" key="8">
    <source>
        <dbReference type="SAM" id="MobiDB-lite"/>
    </source>
</evidence>
<sequence length="474" mass="51069">MRTGRADAPPRPRQPYGTVAQYGTGEQYGTGAQYDAGSPYGPQPGRGPANGGSGPIRTRPGPGYGPQAGDPSHEQPATRREIRDAEQARREQESAEAANRPNRSDRRAFVSDELGQPPEPPSKKRRKGPIGCGIALLIVLVIGVGGYFLLQGPINDVIARFQPAADYEGAGRGEVVFVINEGENGTDIAENLHEQGVTASAEAFTELLATQSPEPQFMPGAYRLAEKMSAQAALDALQDPEHVMQTSVLIREGEWAKNVFAEISSVTGIAVEELEAAAADPAALGLPAEAKSVEGFLFPATYTFDPDATAEQIVQRMVDRSFESLDAAGVKPEDRYRVVTIASLLEREAREPDDFFKVSRVIQNRLAEGMMLQFDSTVHYGIGDDSVVTTTDAERADPANPYNTYAHLGLPPGPIGNPGDHAIDAALHPADGPWLYFVTVNPDTGETVFSATFEEHEAAVEQFYTWLEEHPDGQ</sequence>
<dbReference type="EMBL" id="CP071696">
    <property type="protein sequence ID" value="QTX06359.1"/>
    <property type="molecule type" value="Genomic_DNA"/>
</dbReference>
<dbReference type="HAMAP" id="MF_02065">
    <property type="entry name" value="MltG"/>
    <property type="match status" value="1"/>
</dbReference>
<dbReference type="KEGG" id="aarc:G127AT_15365"/>
<dbReference type="GO" id="GO:0009252">
    <property type="term" value="P:peptidoglycan biosynthetic process"/>
    <property type="evidence" value="ECO:0007669"/>
    <property type="project" value="UniProtKB-UniRule"/>
</dbReference>
<dbReference type="PANTHER" id="PTHR30518">
    <property type="entry name" value="ENDOLYTIC MUREIN TRANSGLYCOSYLASE"/>
    <property type="match status" value="1"/>
</dbReference>
<keyword evidence="3 7" id="KW-1133">Transmembrane helix</keyword>
<dbReference type="Gene3D" id="3.30.1490.480">
    <property type="entry name" value="Endolytic murein transglycosylase"/>
    <property type="match status" value="1"/>
</dbReference>
<evidence type="ECO:0000256" key="5">
    <source>
        <dbReference type="ARBA" id="ARBA00023239"/>
    </source>
</evidence>
<evidence type="ECO:0000313" key="10">
    <source>
        <dbReference type="Proteomes" id="UP000671914"/>
    </source>
</evidence>
<dbReference type="EC" id="4.2.2.29" evidence="7"/>
<evidence type="ECO:0000256" key="1">
    <source>
        <dbReference type="ARBA" id="ARBA00022475"/>
    </source>
</evidence>
<gene>
    <name evidence="7 9" type="primary">mltG</name>
    <name evidence="9" type="ORF">G127AT_15365</name>
</gene>
<feature type="region of interest" description="Disordered" evidence="8">
    <location>
        <begin position="1"/>
        <end position="128"/>
    </location>
</feature>
<comment type="catalytic activity">
    <reaction evidence="7">
        <text>a peptidoglycan chain = a peptidoglycan chain with N-acetyl-1,6-anhydromuramyl-[peptide] at the reducing end + a peptidoglycan chain with N-acetylglucosamine at the non-reducing end.</text>
        <dbReference type="EC" id="4.2.2.29"/>
    </reaction>
</comment>
<keyword evidence="2 7" id="KW-0812">Transmembrane</keyword>
<organism evidence="9 10">
    <name type="scientific">Agromyces archimandritae</name>
    <dbReference type="NCBI Taxonomy" id="2781962"/>
    <lineage>
        <taxon>Bacteria</taxon>
        <taxon>Bacillati</taxon>
        <taxon>Actinomycetota</taxon>
        <taxon>Actinomycetes</taxon>
        <taxon>Micrococcales</taxon>
        <taxon>Microbacteriaceae</taxon>
        <taxon>Agromyces</taxon>
    </lineage>
</organism>
<dbReference type="NCBIfam" id="TIGR00247">
    <property type="entry name" value="endolytic transglycosylase MltG"/>
    <property type="match status" value="1"/>
</dbReference>
<keyword evidence="5 7" id="KW-0456">Lyase</keyword>